<protein>
    <submittedName>
        <fullName evidence="3">(California timema) hypothetical protein</fullName>
    </submittedName>
</protein>
<dbReference type="CDD" id="cd00051">
    <property type="entry name" value="EFh"/>
    <property type="match status" value="1"/>
</dbReference>
<dbReference type="GO" id="GO:0005509">
    <property type="term" value="F:calcium ion binding"/>
    <property type="evidence" value="ECO:0007669"/>
    <property type="project" value="InterPro"/>
</dbReference>
<dbReference type="PROSITE" id="PS00018">
    <property type="entry name" value="EF_HAND_1"/>
    <property type="match status" value="2"/>
</dbReference>
<dbReference type="SUPFAM" id="SSF47473">
    <property type="entry name" value="EF-hand"/>
    <property type="match status" value="1"/>
</dbReference>
<evidence type="ECO:0000313" key="3">
    <source>
        <dbReference type="EMBL" id="CAD7573355.1"/>
    </source>
</evidence>
<dbReference type="Gene3D" id="1.10.238.10">
    <property type="entry name" value="EF-hand"/>
    <property type="match status" value="1"/>
</dbReference>
<accession>A0A7R9J6E1</accession>
<keyword evidence="1" id="KW-0106">Calcium</keyword>
<reference evidence="3" key="1">
    <citation type="submission" date="2020-11" db="EMBL/GenBank/DDBJ databases">
        <authorList>
            <person name="Tran Van P."/>
        </authorList>
    </citation>
    <scope>NUCLEOTIDE SEQUENCE</scope>
</reference>
<evidence type="ECO:0000256" key="1">
    <source>
        <dbReference type="ARBA" id="ARBA00022837"/>
    </source>
</evidence>
<dbReference type="EMBL" id="OE181557">
    <property type="protein sequence ID" value="CAD7573355.1"/>
    <property type="molecule type" value="Genomic_DNA"/>
</dbReference>
<sequence>MEESVTPKNIASGFSKSGIFPLNRVAVSDDVLKVSEVHEAFTTADKSVSSNGEIPSAVQDVQHENVGLLPLPQLIKSWRKRKNAATFSRIFWDECTAEDVDDPKICRMRGWAAGDPRYEETRNILLKIWDGLRQRADANKDGQVSHEEWCTMWDDYAKNTDNALDWQQRYMNFMFDLEDASGDGCIDEDEFTTVCSSYGLTREECQKAFVKFSSNKSVKVTRDVFAELWKQYFSSENPQAPGNFIFGKTSFE</sequence>
<name>A0A7R9J6E1_TIMCA</name>
<evidence type="ECO:0000259" key="2">
    <source>
        <dbReference type="PROSITE" id="PS50222"/>
    </source>
</evidence>
<feature type="domain" description="EF-hand" evidence="2">
    <location>
        <begin position="166"/>
        <end position="201"/>
    </location>
</feature>
<dbReference type="Pfam" id="PF13202">
    <property type="entry name" value="EF-hand_5"/>
    <property type="match status" value="1"/>
</dbReference>
<gene>
    <name evidence="3" type="ORF">TCMB3V08_LOCUS5993</name>
</gene>
<dbReference type="InterPro" id="IPR011992">
    <property type="entry name" value="EF-hand-dom_pair"/>
</dbReference>
<dbReference type="InterPro" id="IPR002048">
    <property type="entry name" value="EF_hand_dom"/>
</dbReference>
<dbReference type="AlphaFoldDB" id="A0A7R9J6E1"/>
<dbReference type="InterPro" id="IPR018247">
    <property type="entry name" value="EF_Hand_1_Ca_BS"/>
</dbReference>
<organism evidence="3">
    <name type="scientific">Timema californicum</name>
    <name type="common">California timema</name>
    <name type="synonym">Walking stick</name>
    <dbReference type="NCBI Taxonomy" id="61474"/>
    <lineage>
        <taxon>Eukaryota</taxon>
        <taxon>Metazoa</taxon>
        <taxon>Ecdysozoa</taxon>
        <taxon>Arthropoda</taxon>
        <taxon>Hexapoda</taxon>
        <taxon>Insecta</taxon>
        <taxon>Pterygota</taxon>
        <taxon>Neoptera</taxon>
        <taxon>Polyneoptera</taxon>
        <taxon>Phasmatodea</taxon>
        <taxon>Timematodea</taxon>
        <taxon>Timematoidea</taxon>
        <taxon>Timematidae</taxon>
        <taxon>Timema</taxon>
    </lineage>
</organism>
<dbReference type="PROSITE" id="PS50222">
    <property type="entry name" value="EF_HAND_2"/>
    <property type="match status" value="1"/>
</dbReference>
<proteinExistence type="predicted"/>